<evidence type="ECO:0000313" key="3">
    <source>
        <dbReference type="EMBL" id="EED16676.1"/>
    </source>
</evidence>
<evidence type="ECO:0000313" key="4">
    <source>
        <dbReference type="Proteomes" id="UP000001745"/>
    </source>
</evidence>
<dbReference type="RefSeq" id="XP_002483910.1">
    <property type="nucleotide sequence ID" value="XM_002483865.1"/>
</dbReference>
<dbReference type="AlphaFoldDB" id="B8MFE2"/>
<dbReference type="GeneID" id="8109008"/>
<dbReference type="VEuPathDB" id="FungiDB:TSTA_017510"/>
<dbReference type="EMBL" id="EQ962656">
    <property type="protein sequence ID" value="EED16676.1"/>
    <property type="molecule type" value="Genomic_DNA"/>
</dbReference>
<feature type="compositionally biased region" description="Polar residues" evidence="1">
    <location>
        <begin position="17"/>
        <end position="51"/>
    </location>
</feature>
<accession>B8MFE2</accession>
<dbReference type="STRING" id="441959.B8MFE2"/>
<name>B8MFE2_TALSN</name>
<reference evidence="4" key="1">
    <citation type="journal article" date="2015" name="Genome Announc.">
        <title>Genome sequence of the AIDS-associated pathogen Penicillium marneffei (ATCC18224) and its near taxonomic relative Talaromyces stipitatus (ATCC10500).</title>
        <authorList>
            <person name="Nierman W.C."/>
            <person name="Fedorova-Abrams N.D."/>
            <person name="Andrianopoulos A."/>
        </authorList>
    </citation>
    <scope>NUCLEOTIDE SEQUENCE [LARGE SCALE GENOMIC DNA]</scope>
    <source>
        <strain evidence="4">ATCC 10500 / CBS 375.48 / QM 6759 / NRRL 1006</strain>
    </source>
</reference>
<dbReference type="OrthoDB" id="10511103at2759"/>
<protein>
    <recommendedName>
        <fullName evidence="2">Glycine zipper 2TM domain-containing protein</fullName>
    </recommendedName>
</protein>
<organism evidence="3 4">
    <name type="scientific">Talaromyces stipitatus (strain ATCC 10500 / CBS 375.48 / QM 6759 / NRRL 1006)</name>
    <name type="common">Penicillium stipitatum</name>
    <dbReference type="NCBI Taxonomy" id="441959"/>
    <lineage>
        <taxon>Eukaryota</taxon>
        <taxon>Fungi</taxon>
        <taxon>Dikarya</taxon>
        <taxon>Ascomycota</taxon>
        <taxon>Pezizomycotina</taxon>
        <taxon>Eurotiomycetes</taxon>
        <taxon>Eurotiomycetidae</taxon>
        <taxon>Eurotiales</taxon>
        <taxon>Trichocomaceae</taxon>
        <taxon>Talaromyces</taxon>
        <taxon>Talaromyces sect. Talaromyces</taxon>
    </lineage>
</organism>
<evidence type="ECO:0000256" key="1">
    <source>
        <dbReference type="SAM" id="MobiDB-lite"/>
    </source>
</evidence>
<dbReference type="Proteomes" id="UP000001745">
    <property type="component" value="Unassembled WGS sequence"/>
</dbReference>
<dbReference type="InterPro" id="IPR008816">
    <property type="entry name" value="Gly_zipper_2TM_dom"/>
</dbReference>
<dbReference type="Pfam" id="PF05433">
    <property type="entry name" value="Rick_17kDa_Anti"/>
    <property type="match status" value="1"/>
</dbReference>
<dbReference type="PANTHER" id="PTHR37014:SF10">
    <property type="entry name" value="RICH PROTEIN MS8, PUTATIVE (AFU_ORTHOLOGUE AFUA_7G05650)-RELATED"/>
    <property type="match status" value="1"/>
</dbReference>
<proteinExistence type="predicted"/>
<dbReference type="GO" id="GO:0019867">
    <property type="term" value="C:outer membrane"/>
    <property type="evidence" value="ECO:0007669"/>
    <property type="project" value="InterPro"/>
</dbReference>
<dbReference type="InParanoid" id="B8MFE2"/>
<feature type="domain" description="Glycine zipper 2TM" evidence="2">
    <location>
        <begin position="83"/>
        <end position="124"/>
    </location>
</feature>
<evidence type="ECO:0000259" key="2">
    <source>
        <dbReference type="Pfam" id="PF05433"/>
    </source>
</evidence>
<keyword evidence="4" id="KW-1185">Reference proteome</keyword>
<dbReference type="OMA" id="AFIGHRV"/>
<sequence>MANRDYYGTENPELWKENTTNDTSNKMSTAISDPTIQSSDHLQTPQNMSYEQQQQQQQQLLQSDLYRGTDPQMPQESERGLGATVVGATGGAFLGHKFAEDSGHGTLGTIGGGVAGALLANAVESVVRDCHGGHHHHERHDRVRERLERRLDRLG</sequence>
<feature type="region of interest" description="Disordered" evidence="1">
    <location>
        <begin position="1"/>
        <end position="80"/>
    </location>
</feature>
<feature type="compositionally biased region" description="Low complexity" evidence="1">
    <location>
        <begin position="52"/>
        <end position="62"/>
    </location>
</feature>
<dbReference type="PANTHER" id="PTHR37014">
    <property type="entry name" value="EXPRESSION LETHALITY PROTEIN HEL10, PUTATIVE (AFU_ORTHOLOGUE AFUA_1G06580)-RELATED"/>
    <property type="match status" value="1"/>
</dbReference>
<dbReference type="eggNOG" id="ENOG502STFB">
    <property type="taxonomic scope" value="Eukaryota"/>
</dbReference>
<gene>
    <name evidence="3" type="ORF">TSTA_017510</name>
</gene>
<dbReference type="HOGENOM" id="CLU_1696679_0_0_1"/>